<gene>
    <name evidence="1" type="ORF">SAMN05216388_1017116</name>
</gene>
<dbReference type="AlphaFoldDB" id="A0A1H8S2B6"/>
<evidence type="ECO:0000313" key="1">
    <source>
        <dbReference type="EMBL" id="SEO72574.1"/>
    </source>
</evidence>
<dbReference type="Proteomes" id="UP000198775">
    <property type="component" value="Unassembled WGS sequence"/>
</dbReference>
<keyword evidence="2" id="KW-1185">Reference proteome</keyword>
<accession>A0A1H8S2B6</accession>
<proteinExistence type="predicted"/>
<protein>
    <submittedName>
        <fullName evidence="1">Uncharacterized protein</fullName>
    </submittedName>
</protein>
<dbReference type="EMBL" id="FOCX01000017">
    <property type="protein sequence ID" value="SEO72574.1"/>
    <property type="molecule type" value="Genomic_DNA"/>
</dbReference>
<name>A0A1H8S2B6_9EURY</name>
<evidence type="ECO:0000313" key="2">
    <source>
        <dbReference type="Proteomes" id="UP000198775"/>
    </source>
</evidence>
<organism evidence="1 2">
    <name type="scientific">Halorientalis persicus</name>
    <dbReference type="NCBI Taxonomy" id="1367881"/>
    <lineage>
        <taxon>Archaea</taxon>
        <taxon>Methanobacteriati</taxon>
        <taxon>Methanobacteriota</taxon>
        <taxon>Stenosarchaea group</taxon>
        <taxon>Halobacteria</taxon>
        <taxon>Halobacteriales</taxon>
        <taxon>Haloarculaceae</taxon>
        <taxon>Halorientalis</taxon>
    </lineage>
</organism>
<reference evidence="2" key="1">
    <citation type="submission" date="2016-10" db="EMBL/GenBank/DDBJ databases">
        <authorList>
            <person name="Varghese N."/>
            <person name="Submissions S."/>
        </authorList>
    </citation>
    <scope>NUCLEOTIDE SEQUENCE [LARGE SCALE GENOMIC DNA]</scope>
    <source>
        <strain evidence="2">IBRC-M 10043</strain>
    </source>
</reference>
<dbReference type="RefSeq" id="WP_092662165.1">
    <property type="nucleotide sequence ID" value="NZ_FOCX01000017.1"/>
</dbReference>
<sequence>MTTYNPTEVNADALPADTLLVGVDAKDAVHRYSRHENTVYVGDAGADTLAAFDLDEYPADDVAGIEGWVGLTKQRRGWAECRYVRDWGQHMAETLQEAGV</sequence>